<feature type="compositionally biased region" description="Low complexity" evidence="1">
    <location>
        <begin position="186"/>
        <end position="200"/>
    </location>
</feature>
<feature type="compositionally biased region" description="Polar residues" evidence="1">
    <location>
        <begin position="488"/>
        <end position="502"/>
    </location>
</feature>
<name>A0A6S6W499_9PLEO</name>
<evidence type="ECO:0000313" key="2">
    <source>
        <dbReference type="EMBL" id="CAE7177690.1"/>
    </source>
</evidence>
<dbReference type="AlphaFoldDB" id="A0A6S6W499"/>
<feature type="compositionally biased region" description="Polar residues" evidence="1">
    <location>
        <begin position="87"/>
        <end position="107"/>
    </location>
</feature>
<feature type="region of interest" description="Disordered" evidence="1">
    <location>
        <begin position="843"/>
        <end position="867"/>
    </location>
</feature>
<evidence type="ECO:0000256" key="1">
    <source>
        <dbReference type="SAM" id="MobiDB-lite"/>
    </source>
</evidence>
<feature type="region of interest" description="Disordered" evidence="1">
    <location>
        <begin position="288"/>
        <end position="315"/>
    </location>
</feature>
<evidence type="ECO:0000313" key="3">
    <source>
        <dbReference type="Proteomes" id="UP000472372"/>
    </source>
</evidence>
<feature type="region of interest" description="Disordered" evidence="1">
    <location>
        <begin position="677"/>
        <end position="721"/>
    </location>
</feature>
<proteinExistence type="predicted"/>
<feature type="compositionally biased region" description="Polar residues" evidence="1">
    <location>
        <begin position="1"/>
        <end position="24"/>
    </location>
</feature>
<feature type="region of interest" description="Disordered" evidence="1">
    <location>
        <begin position="453"/>
        <end position="553"/>
    </location>
</feature>
<feature type="region of interest" description="Disordered" evidence="1">
    <location>
        <begin position="1"/>
        <end position="109"/>
    </location>
</feature>
<feature type="compositionally biased region" description="Basic and acidic residues" evidence="1">
    <location>
        <begin position="711"/>
        <end position="721"/>
    </location>
</feature>
<feature type="compositionally biased region" description="Low complexity" evidence="1">
    <location>
        <begin position="532"/>
        <end position="543"/>
    </location>
</feature>
<feature type="region of interest" description="Disordered" evidence="1">
    <location>
        <begin position="818"/>
        <end position="837"/>
    </location>
</feature>
<accession>A0A6S6W499</accession>
<feature type="region of interest" description="Disordered" evidence="1">
    <location>
        <begin position="742"/>
        <end position="769"/>
    </location>
</feature>
<gene>
    <name evidence="2" type="ORF">PTTW11_06217</name>
</gene>
<sequence length="969" mass="105522">MGNQPSTANHNKLSKPKTNTNSPVGASKADSPEPALIYADLSADGRQQIKDTLLSPTTTEFGSSAWAHNDETVGESSHTRGRPLSLVSRSNSKANSRTHSRSNSLSCFGSRHGSAVKLGGLADSKTSLASISHVNIAEAIRLLQEVKKNGTPDDLAALQGILEAPDEPDISIADPVPDRHSPQIGRSTSSLTRRQSLLQTPGVGTRNSPVEGRRRTWNSWKAPKLEADEEAKWRSSHKVNPQLQPQTVARLAKEAHNEPMPRAETPTDMDYSHLGTLKLGSLVVTNGAPSPSFSARDSRPRQTDAEEYFASAEENSSPLMMKSTRRRGHAKSMSAALPQTSPLYQMDTPDVPLPYDIRSVTNTTIIKPSSSPKLVDLAALNESSPRSLRVTNVSTPNASQLAHSYQADIPISPFELPAENFPINVDAECVPYDASFQTAPIFQDTFFTEPEPHSELKVSIPSSRLSLPTPYKSKITSDQRPSPRTMDSGYSSGGSLRTSGQDQLCCRCSGTSQEPDITRQRRMPKSILRNKSTNSSQSPASSSAEEEESNMSPSPLYLQIPVYSSSSSARSSTSDSLLSPQTPRSITSGSSFEGISRPQKKLLHRSRPSQAQTLVVQACQPIAEGTIPEVPTKVRAKFERRMSQFPEVECLTHTYPTKDHVVVDERSDTTTFPALDTRQPLTELEPERPTTAPSHPRRKSLSFLRGKSSVSKHEMEKEGEKDARHVIDFGTSAMSLGTSPYDAAMSQTSKPSVSSPTHPHQMGSLPRAKSMVNMDSKAATEYARLHSRDLACVDQQVSRQRRKSCHNIKMEAGEAKAVRRRAQGSDIPPVPSIDTTRFSVSPVAKPRLQSSKSEHRASQIASNYESGPQMLAVRPQGGHQRRKSTGEVLRSKKAIVSVSPSPNPKAVDDIASWGRFSGGLQYNYEGRGAGVGGSAGTRQLHSYASVKSLHYKHQYGVDLSDVPIMLQRV</sequence>
<dbReference type="EMBL" id="HG992981">
    <property type="protein sequence ID" value="CAE7177690.1"/>
    <property type="molecule type" value="Genomic_DNA"/>
</dbReference>
<feature type="compositionally biased region" description="Polar residues" evidence="1">
    <location>
        <begin position="580"/>
        <end position="593"/>
    </location>
</feature>
<dbReference type="Proteomes" id="UP000472372">
    <property type="component" value="Chromosome 5"/>
</dbReference>
<feature type="compositionally biased region" description="Polar residues" evidence="1">
    <location>
        <begin position="745"/>
        <end position="758"/>
    </location>
</feature>
<reference evidence="2" key="1">
    <citation type="submission" date="2021-02" db="EMBL/GenBank/DDBJ databases">
        <authorList>
            <person name="Syme A R."/>
            <person name="Syme A R."/>
            <person name="Moolhuijzen P."/>
        </authorList>
    </citation>
    <scope>NUCLEOTIDE SEQUENCE</scope>
    <source>
        <strain evidence="2">W1-1</strain>
    </source>
</reference>
<protein>
    <submittedName>
        <fullName evidence="2">Uncharacterized protein</fullName>
    </submittedName>
</protein>
<feature type="compositionally biased region" description="Low complexity" evidence="1">
    <location>
        <begin position="568"/>
        <end position="579"/>
    </location>
</feature>
<organism evidence="2 3">
    <name type="scientific">Pyrenophora teres f. teres</name>
    <dbReference type="NCBI Taxonomy" id="97479"/>
    <lineage>
        <taxon>Eukaryota</taxon>
        <taxon>Fungi</taxon>
        <taxon>Dikarya</taxon>
        <taxon>Ascomycota</taxon>
        <taxon>Pezizomycotina</taxon>
        <taxon>Dothideomycetes</taxon>
        <taxon>Pleosporomycetidae</taxon>
        <taxon>Pleosporales</taxon>
        <taxon>Pleosporineae</taxon>
        <taxon>Pleosporaceae</taxon>
        <taxon>Pyrenophora</taxon>
    </lineage>
</organism>
<feature type="region of interest" description="Disordered" evidence="1">
    <location>
        <begin position="167"/>
        <end position="216"/>
    </location>
</feature>
<feature type="compositionally biased region" description="Basic residues" evidence="1">
    <location>
        <begin position="598"/>
        <end position="607"/>
    </location>
</feature>
<feature type="region of interest" description="Disordered" evidence="1">
    <location>
        <begin position="568"/>
        <end position="610"/>
    </location>
</feature>